<evidence type="ECO:0000256" key="5">
    <source>
        <dbReference type="ARBA" id="ARBA00049183"/>
    </source>
</evidence>
<feature type="domain" description="3-deoxy-D-manno-octulosonic-acid transferase N-terminal" evidence="6">
    <location>
        <begin position="30"/>
        <end position="206"/>
    </location>
</feature>
<comment type="similarity">
    <text evidence="1">Belongs to the glycosyltransferase group 1 family. Glycosyltransferase 30 subfamily.</text>
</comment>
<keyword evidence="3" id="KW-0808">Transferase</keyword>
<evidence type="ECO:0000313" key="7">
    <source>
        <dbReference type="EMBL" id="SUZ55941.1"/>
    </source>
</evidence>
<gene>
    <name evidence="7" type="ORF">METZ01_LOCUS8795</name>
</gene>
<evidence type="ECO:0000256" key="4">
    <source>
        <dbReference type="ARBA" id="ARBA00031445"/>
    </source>
</evidence>
<dbReference type="GO" id="GO:0005886">
    <property type="term" value="C:plasma membrane"/>
    <property type="evidence" value="ECO:0007669"/>
    <property type="project" value="TreeGrafter"/>
</dbReference>
<evidence type="ECO:0000256" key="1">
    <source>
        <dbReference type="ARBA" id="ARBA00006380"/>
    </source>
</evidence>
<dbReference type="PANTHER" id="PTHR42755">
    <property type="entry name" value="3-DEOXY-MANNO-OCTULOSONATE CYTIDYLYLTRANSFERASE"/>
    <property type="match status" value="1"/>
</dbReference>
<evidence type="ECO:0000259" key="6">
    <source>
        <dbReference type="Pfam" id="PF04413"/>
    </source>
</evidence>
<dbReference type="Gene3D" id="3.40.50.11720">
    <property type="entry name" value="3-Deoxy-D-manno-octulosonic-acid transferase, N-terminal domain"/>
    <property type="match status" value="1"/>
</dbReference>
<organism evidence="7">
    <name type="scientific">marine metagenome</name>
    <dbReference type="NCBI Taxonomy" id="408172"/>
    <lineage>
        <taxon>unclassified sequences</taxon>
        <taxon>metagenomes</taxon>
        <taxon>ecological metagenomes</taxon>
    </lineage>
</organism>
<dbReference type="GO" id="GO:0009245">
    <property type="term" value="P:lipid A biosynthetic process"/>
    <property type="evidence" value="ECO:0007669"/>
    <property type="project" value="TreeGrafter"/>
</dbReference>
<dbReference type="Pfam" id="PF04413">
    <property type="entry name" value="Glycos_transf_N"/>
    <property type="match status" value="1"/>
</dbReference>
<dbReference type="EC" id="2.4.99.12" evidence="2"/>
<dbReference type="PANTHER" id="PTHR42755:SF1">
    <property type="entry name" value="3-DEOXY-D-MANNO-OCTULOSONIC ACID TRANSFERASE, MITOCHONDRIAL-RELATED"/>
    <property type="match status" value="1"/>
</dbReference>
<dbReference type="EMBL" id="UINC01000470">
    <property type="protein sequence ID" value="SUZ55941.1"/>
    <property type="molecule type" value="Genomic_DNA"/>
</dbReference>
<sequence length="415" mass="46453">MYMVLSRVALPFVWLRLWIRGRREPAYRERRGERLGFVPAAVPRQAVWFHTVSTGEALGAVPLIRSIKRALPDVPFLVTTTTPSGSVEVRKHLGAEVEHCYCPYDFPKAVRRFMDSVEPRALVLMETELWPNTIRECRRRNVPVYLVNARLSERSATGYQRLTALMGSVLTNMTHIYCQYQDTADRFAALGVEREILSVTGSVKFDLQFPSDIDSRRAEFENNWQFGKRIWIAGSTHPGEEEVVLQAHKRLLQQHRDLSLILVPRHPPRASEVVRLARTYGFDVAVLSSDPKPSDVLVGDEMGTLIYLYAAAEVAFVGGSLDDTGGHNPIEAAIHGVPMIMGPNCINFAQVVQRFEAAGCLHLADNVDELTNCVDELLKDAGQREVEGHAARQVVSNNRGAIERVSSDLSRRLAG</sequence>
<dbReference type="AlphaFoldDB" id="A0A381NMY6"/>
<dbReference type="FunFam" id="3.40.50.11720:FF:000001">
    <property type="entry name" value="3-deoxy-D-manno-octulosonic acid transferase"/>
    <property type="match status" value="1"/>
</dbReference>
<dbReference type="GO" id="GO:0043842">
    <property type="term" value="F:Kdo transferase activity"/>
    <property type="evidence" value="ECO:0007669"/>
    <property type="project" value="UniProtKB-EC"/>
</dbReference>
<comment type="catalytic activity">
    <reaction evidence="5">
        <text>lipid IVA (E. coli) + CMP-3-deoxy-beta-D-manno-octulosonate = alpha-Kdo-(2-&gt;6)-lipid IVA (E. coli) + CMP + H(+)</text>
        <dbReference type="Rhea" id="RHEA:28066"/>
        <dbReference type="ChEBI" id="CHEBI:15378"/>
        <dbReference type="ChEBI" id="CHEBI:58603"/>
        <dbReference type="ChEBI" id="CHEBI:60364"/>
        <dbReference type="ChEBI" id="CHEBI:60377"/>
        <dbReference type="ChEBI" id="CHEBI:85987"/>
        <dbReference type="EC" id="2.4.99.12"/>
    </reaction>
</comment>
<accession>A0A381NMY6</accession>
<reference evidence="7" key="1">
    <citation type="submission" date="2018-05" db="EMBL/GenBank/DDBJ databases">
        <authorList>
            <person name="Lanie J.A."/>
            <person name="Ng W.-L."/>
            <person name="Kazmierczak K.M."/>
            <person name="Andrzejewski T.M."/>
            <person name="Davidsen T.M."/>
            <person name="Wayne K.J."/>
            <person name="Tettelin H."/>
            <person name="Glass J.I."/>
            <person name="Rusch D."/>
            <person name="Podicherti R."/>
            <person name="Tsui H.-C.T."/>
            <person name="Winkler M.E."/>
        </authorList>
    </citation>
    <scope>NUCLEOTIDE SEQUENCE</scope>
</reference>
<dbReference type="SUPFAM" id="SSF53756">
    <property type="entry name" value="UDP-Glycosyltransferase/glycogen phosphorylase"/>
    <property type="match status" value="1"/>
</dbReference>
<dbReference type="InterPro" id="IPR038107">
    <property type="entry name" value="Glycos_transf_N_sf"/>
</dbReference>
<proteinExistence type="inferred from homology"/>
<evidence type="ECO:0000256" key="2">
    <source>
        <dbReference type="ARBA" id="ARBA00012621"/>
    </source>
</evidence>
<evidence type="ECO:0000256" key="3">
    <source>
        <dbReference type="ARBA" id="ARBA00022679"/>
    </source>
</evidence>
<dbReference type="InterPro" id="IPR039901">
    <property type="entry name" value="Kdotransferase"/>
</dbReference>
<dbReference type="InterPro" id="IPR007507">
    <property type="entry name" value="Glycos_transf_N"/>
</dbReference>
<name>A0A381NMY6_9ZZZZ</name>
<dbReference type="NCBIfam" id="NF004388">
    <property type="entry name" value="PRK05749.1-4"/>
    <property type="match status" value="1"/>
</dbReference>
<protein>
    <recommendedName>
        <fullName evidence="2">lipid IVA 3-deoxy-D-manno-octulosonic acid transferase</fullName>
        <ecNumber evidence="2">2.4.99.12</ecNumber>
    </recommendedName>
    <alternativeName>
        <fullName evidence="4">Lipid IV(A) 3-deoxy-D-manno-octulosonic acid transferase</fullName>
    </alternativeName>
</protein>
<dbReference type="FunFam" id="3.40.50.2000:FF:000032">
    <property type="entry name" value="3-deoxy-D-manno-octulosonic acid transferase"/>
    <property type="match status" value="1"/>
</dbReference>
<dbReference type="Gene3D" id="3.40.50.2000">
    <property type="entry name" value="Glycogen Phosphorylase B"/>
    <property type="match status" value="1"/>
</dbReference>